<comment type="caution">
    <text evidence="1">The sequence shown here is derived from an EMBL/GenBank/DDBJ whole genome shotgun (WGS) entry which is preliminary data.</text>
</comment>
<organism evidence="1 2">
    <name type="scientific">Fusarium decemcellulare</name>
    <dbReference type="NCBI Taxonomy" id="57161"/>
    <lineage>
        <taxon>Eukaryota</taxon>
        <taxon>Fungi</taxon>
        <taxon>Dikarya</taxon>
        <taxon>Ascomycota</taxon>
        <taxon>Pezizomycotina</taxon>
        <taxon>Sordariomycetes</taxon>
        <taxon>Hypocreomycetidae</taxon>
        <taxon>Hypocreales</taxon>
        <taxon>Nectriaceae</taxon>
        <taxon>Fusarium</taxon>
        <taxon>Fusarium decemcellulare species complex</taxon>
    </lineage>
</organism>
<gene>
    <name evidence="1" type="ORF">NM208_g714</name>
</gene>
<dbReference type="EMBL" id="JANRMS010000033">
    <property type="protein sequence ID" value="KAJ3549008.1"/>
    <property type="molecule type" value="Genomic_DNA"/>
</dbReference>
<sequence length="235" mass="27198">MTRFNLRLIPWDPASRSHVQRLVIQRVQCGWHSEKVVPEWRDQQIRGAKSIYWITLTDQGDGIRQKLESHFKTYLNEKDPLQDTSRSFPRKHEEPSSDYFSPIGHISLDIGNDEVSSLELDIPSHGVCWIKTLYVSHALQGEGIGRAVMDIVEELAAKEPLNAKTLALDTVFRDDQLKEEWFLSQGQSPRKVANQDWYARRQYQVVAVVPNYYRTPDSNGVVWESRTVFMKKDVA</sequence>
<protein>
    <submittedName>
        <fullName evidence="1">Uncharacterized protein</fullName>
    </submittedName>
</protein>
<accession>A0ACC1SYP1</accession>
<proteinExistence type="predicted"/>
<name>A0ACC1SYP1_9HYPO</name>
<evidence type="ECO:0000313" key="1">
    <source>
        <dbReference type="EMBL" id="KAJ3549008.1"/>
    </source>
</evidence>
<keyword evidence="2" id="KW-1185">Reference proteome</keyword>
<evidence type="ECO:0000313" key="2">
    <source>
        <dbReference type="Proteomes" id="UP001148629"/>
    </source>
</evidence>
<reference evidence="1" key="1">
    <citation type="submission" date="2022-08" db="EMBL/GenBank/DDBJ databases">
        <title>Genome Sequence of Fusarium decemcellulare.</title>
        <authorList>
            <person name="Buettner E."/>
        </authorList>
    </citation>
    <scope>NUCLEOTIDE SEQUENCE</scope>
    <source>
        <strain evidence="1">Babe19</strain>
    </source>
</reference>
<dbReference type="Proteomes" id="UP001148629">
    <property type="component" value="Unassembled WGS sequence"/>
</dbReference>